<comment type="subcellular location">
    <subcellularLocation>
        <location evidence="5">Periplasm</location>
    </subcellularLocation>
</comment>
<dbReference type="InterPro" id="IPR036249">
    <property type="entry name" value="Thioredoxin-like_sf"/>
</dbReference>
<evidence type="ECO:0000313" key="9">
    <source>
        <dbReference type="Proteomes" id="UP000777002"/>
    </source>
</evidence>
<dbReference type="RefSeq" id="WP_205050052.1">
    <property type="nucleotide sequence ID" value="NZ_JACJKX010000005.1"/>
</dbReference>
<dbReference type="PANTHER" id="PTHR35891">
    <property type="entry name" value="THIOL:DISULFIDE INTERCHANGE PROTEIN DSBA"/>
    <property type="match status" value="1"/>
</dbReference>
<comment type="caution">
    <text evidence="8">The sequence shown here is derived from an EMBL/GenBank/DDBJ whole genome shotgun (WGS) entry which is preliminary data.</text>
</comment>
<dbReference type="InterPro" id="IPR050824">
    <property type="entry name" value="Thiol_disulfide_DsbA"/>
</dbReference>
<name>A0ABS2GUC0_9BURK</name>
<organism evidence="8 9">
    <name type="scientific">Parasutterella secunda</name>
    <dbReference type="NCBI Taxonomy" id="626947"/>
    <lineage>
        <taxon>Bacteria</taxon>
        <taxon>Pseudomonadati</taxon>
        <taxon>Pseudomonadota</taxon>
        <taxon>Betaproteobacteria</taxon>
        <taxon>Burkholderiales</taxon>
        <taxon>Sutterellaceae</taxon>
        <taxon>Parasutterella</taxon>
    </lineage>
</organism>
<evidence type="ECO:0000313" key="8">
    <source>
        <dbReference type="EMBL" id="MBM6928458.1"/>
    </source>
</evidence>
<dbReference type="CDD" id="cd03019">
    <property type="entry name" value="DsbA_DsbA"/>
    <property type="match status" value="1"/>
</dbReference>
<evidence type="ECO:0000256" key="6">
    <source>
        <dbReference type="SAM" id="SignalP"/>
    </source>
</evidence>
<evidence type="ECO:0000256" key="3">
    <source>
        <dbReference type="ARBA" id="ARBA00023157"/>
    </source>
</evidence>
<keyword evidence="9" id="KW-1185">Reference proteome</keyword>
<evidence type="ECO:0000256" key="2">
    <source>
        <dbReference type="ARBA" id="ARBA00022729"/>
    </source>
</evidence>
<accession>A0ABS2GUC0</accession>
<proteinExistence type="inferred from homology"/>
<dbReference type="SUPFAM" id="SSF52833">
    <property type="entry name" value="Thioredoxin-like"/>
    <property type="match status" value="1"/>
</dbReference>
<dbReference type="InterPro" id="IPR023205">
    <property type="entry name" value="DsbA/DsbL"/>
</dbReference>
<keyword evidence="2 6" id="KW-0732">Signal</keyword>
<comment type="similarity">
    <text evidence="1">Belongs to the thioredoxin family. DsbA subfamily.</text>
</comment>
<evidence type="ECO:0000259" key="7">
    <source>
        <dbReference type="Pfam" id="PF01323"/>
    </source>
</evidence>
<dbReference type="Pfam" id="PF01323">
    <property type="entry name" value="DSBA"/>
    <property type="match status" value="1"/>
</dbReference>
<dbReference type="PANTHER" id="PTHR35891:SF3">
    <property type="entry name" value="THIOL:DISULFIDE INTERCHANGE PROTEIN DSBL"/>
    <property type="match status" value="1"/>
</dbReference>
<evidence type="ECO:0000256" key="5">
    <source>
        <dbReference type="PIRNR" id="PIRNR001488"/>
    </source>
</evidence>
<keyword evidence="4" id="KW-0676">Redox-active center</keyword>
<evidence type="ECO:0000256" key="1">
    <source>
        <dbReference type="ARBA" id="ARBA00005791"/>
    </source>
</evidence>
<sequence>MLRRQFLAAAAAVGLAFTVSASAAPVEGKDYVVLEKPIVNAENTFIKVYSYDCPFCYRYDKGVVPILKEKLGKELTFKDYHLHTKGKYGNQGDDVLAVLWVEDEAAGRDPTDEGSLHKKAKFALYQAYHDKKERWDAGEDAFIKTALDAAGMSRADFDKKKTDPKVQALVKSWKDCTYDVAKIQGVPAFVVNGKYLLKTASITSIDSMVENIRELAKK</sequence>
<dbReference type="PIRSF" id="PIRSF001488">
    <property type="entry name" value="Tdi_protein"/>
    <property type="match status" value="1"/>
</dbReference>
<keyword evidence="5" id="KW-0574">Periplasm</keyword>
<reference evidence="8 9" key="1">
    <citation type="journal article" date="2021" name="Sci. Rep.">
        <title>The distribution of antibiotic resistance genes in chicken gut microbiota commensals.</title>
        <authorList>
            <person name="Juricova H."/>
            <person name="Matiasovicova J."/>
            <person name="Kubasova T."/>
            <person name="Cejkova D."/>
            <person name="Rychlik I."/>
        </authorList>
    </citation>
    <scope>NUCLEOTIDE SEQUENCE [LARGE SCALE GENOMIC DNA]</scope>
    <source>
        <strain evidence="8 9">An562</strain>
    </source>
</reference>
<dbReference type="Proteomes" id="UP000777002">
    <property type="component" value="Unassembled WGS sequence"/>
</dbReference>
<dbReference type="Gene3D" id="3.40.30.10">
    <property type="entry name" value="Glutaredoxin"/>
    <property type="match status" value="1"/>
</dbReference>
<keyword evidence="3 5" id="KW-1015">Disulfide bond</keyword>
<evidence type="ECO:0000256" key="4">
    <source>
        <dbReference type="ARBA" id="ARBA00023284"/>
    </source>
</evidence>
<feature type="domain" description="DSBA-like thioredoxin" evidence="7">
    <location>
        <begin position="117"/>
        <end position="197"/>
    </location>
</feature>
<protein>
    <recommendedName>
        <fullName evidence="5">Thiol:disulfide interchange protein</fullName>
    </recommendedName>
</protein>
<feature type="signal peptide" evidence="6">
    <location>
        <begin position="1"/>
        <end position="23"/>
    </location>
</feature>
<gene>
    <name evidence="8" type="ORF">H5985_04145</name>
</gene>
<dbReference type="InterPro" id="IPR001853">
    <property type="entry name" value="DSBA-like_thioredoxin_dom"/>
</dbReference>
<dbReference type="EMBL" id="JACJKX010000005">
    <property type="protein sequence ID" value="MBM6928458.1"/>
    <property type="molecule type" value="Genomic_DNA"/>
</dbReference>
<feature type="chain" id="PRO_5045520172" description="Thiol:disulfide interchange protein" evidence="6">
    <location>
        <begin position="24"/>
        <end position="218"/>
    </location>
</feature>